<sequence length="43" mass="4803">MIINDTGLKLSESLRTLSETDKEVVNLVAVEIIKKVYELLGKV</sequence>
<gene>
    <name evidence="1" type="ORF">ASZ90_017447</name>
</gene>
<name>A0A0W8E9M6_9ZZZZ</name>
<accession>A0A0W8E9M6</accession>
<reference evidence="1" key="1">
    <citation type="journal article" date="2015" name="Proc. Natl. Acad. Sci. U.S.A.">
        <title>Networks of energetic and metabolic interactions define dynamics in microbial communities.</title>
        <authorList>
            <person name="Embree M."/>
            <person name="Liu J.K."/>
            <person name="Al-Bassam M.M."/>
            <person name="Zengler K."/>
        </authorList>
    </citation>
    <scope>NUCLEOTIDE SEQUENCE</scope>
</reference>
<proteinExistence type="predicted"/>
<dbReference type="AlphaFoldDB" id="A0A0W8E9M6"/>
<evidence type="ECO:0000313" key="1">
    <source>
        <dbReference type="EMBL" id="KUG05126.1"/>
    </source>
</evidence>
<dbReference type="EMBL" id="LNQE01001829">
    <property type="protein sequence ID" value="KUG05126.1"/>
    <property type="molecule type" value="Genomic_DNA"/>
</dbReference>
<organism evidence="1">
    <name type="scientific">hydrocarbon metagenome</name>
    <dbReference type="NCBI Taxonomy" id="938273"/>
    <lineage>
        <taxon>unclassified sequences</taxon>
        <taxon>metagenomes</taxon>
        <taxon>ecological metagenomes</taxon>
    </lineage>
</organism>
<comment type="caution">
    <text evidence="1">The sequence shown here is derived from an EMBL/GenBank/DDBJ whole genome shotgun (WGS) entry which is preliminary data.</text>
</comment>
<protein>
    <submittedName>
        <fullName evidence="1">Uncharacterized protein</fullName>
    </submittedName>
</protein>